<dbReference type="GO" id="GO:0022900">
    <property type="term" value="P:electron transport chain"/>
    <property type="evidence" value="ECO:0007669"/>
    <property type="project" value="InterPro"/>
</dbReference>
<feature type="transmembrane region" description="Helical" evidence="12">
    <location>
        <begin position="6"/>
        <end position="26"/>
    </location>
</feature>
<dbReference type="NCBIfam" id="TIGR03153">
    <property type="entry name" value="cytochr_NrfH"/>
    <property type="match status" value="1"/>
</dbReference>
<accession>A0A7S7LW75</accession>
<evidence type="ECO:0000256" key="10">
    <source>
        <dbReference type="ARBA" id="ARBA00023004"/>
    </source>
</evidence>
<gene>
    <name evidence="14" type="primary">nrfH</name>
    <name evidence="14" type="ORF">HUE88_01830</name>
</gene>
<dbReference type="SUPFAM" id="SSF48695">
    <property type="entry name" value="Multiheme cytochromes"/>
    <property type="match status" value="1"/>
</dbReference>
<dbReference type="Pfam" id="PF03264">
    <property type="entry name" value="Cytochrom_NNT"/>
    <property type="match status" value="1"/>
</dbReference>
<dbReference type="EMBL" id="CP054492">
    <property type="protein sequence ID" value="QOY52462.1"/>
    <property type="molecule type" value="Genomic_DNA"/>
</dbReference>
<dbReference type="Proteomes" id="UP000593994">
    <property type="component" value="Chromosome"/>
</dbReference>
<evidence type="ECO:0000256" key="6">
    <source>
        <dbReference type="ARBA" id="ARBA00022692"/>
    </source>
</evidence>
<keyword evidence="9 12" id="KW-1133">Transmembrane helix</keyword>
<dbReference type="InterPro" id="IPR005126">
    <property type="entry name" value="NapC/NirT_cyt_c_N"/>
</dbReference>
<dbReference type="InterPro" id="IPR051174">
    <property type="entry name" value="Cytochrome_c-type_ET"/>
</dbReference>
<evidence type="ECO:0000256" key="11">
    <source>
        <dbReference type="ARBA" id="ARBA00023136"/>
    </source>
</evidence>
<dbReference type="GO" id="GO:0009061">
    <property type="term" value="P:anaerobic respiration"/>
    <property type="evidence" value="ECO:0007669"/>
    <property type="project" value="TreeGrafter"/>
</dbReference>
<name>A0A7S7LW75_9BACT</name>
<keyword evidence="4" id="KW-1003">Cell membrane</keyword>
<evidence type="ECO:0000256" key="7">
    <source>
        <dbReference type="ARBA" id="ARBA00022723"/>
    </source>
</evidence>
<comment type="similarity">
    <text evidence="2">Belongs to the NapC/NirT/NrfH family.</text>
</comment>
<dbReference type="InterPro" id="IPR038266">
    <property type="entry name" value="NapC/NirT_cytc_sf"/>
</dbReference>
<evidence type="ECO:0000256" key="9">
    <source>
        <dbReference type="ARBA" id="ARBA00022989"/>
    </source>
</evidence>
<dbReference type="Gene3D" id="1.10.3820.10">
    <property type="entry name" value="Di-heme elbow motif domain"/>
    <property type="match status" value="1"/>
</dbReference>
<dbReference type="RefSeq" id="WP_194370527.1">
    <property type="nucleotide sequence ID" value="NZ_CP054492.1"/>
</dbReference>
<keyword evidence="5" id="KW-0349">Heme</keyword>
<dbReference type="EC" id="1.7.2.2" evidence="14"/>
<feature type="domain" description="NapC/NirT cytochrome c N-terminal" evidence="13">
    <location>
        <begin position="11"/>
        <end position="159"/>
    </location>
</feature>
<sequence length="178" mass="19737">MKKNVVIMYGSILTFLIAIGFFVYTLDASKALSYLSSDPRACVNCHTMNSAYATWSRSSHKDVATCVDCHLPVGDAVKKYAAKAKDGWNHSVAMTLKSYGNNLTISEDGANRVQENCIRCHSNLTSVMAVNAIRGHSNSNKSLKNERKCWECHKYTPHGKVRSLTSTPYNLGVKEKIK</sequence>
<dbReference type="PANTHER" id="PTHR30333">
    <property type="entry name" value="CYTOCHROME C-TYPE PROTEIN"/>
    <property type="match status" value="1"/>
</dbReference>
<evidence type="ECO:0000259" key="13">
    <source>
        <dbReference type="Pfam" id="PF03264"/>
    </source>
</evidence>
<dbReference type="GO" id="GO:0042279">
    <property type="term" value="F:nitrite reductase (cytochrome, ammonia-forming) activity"/>
    <property type="evidence" value="ECO:0007669"/>
    <property type="project" value="UniProtKB-EC"/>
</dbReference>
<evidence type="ECO:0000256" key="5">
    <source>
        <dbReference type="ARBA" id="ARBA00022617"/>
    </source>
</evidence>
<proteinExistence type="inferred from homology"/>
<keyword evidence="14" id="KW-0560">Oxidoreductase</keyword>
<dbReference type="PANTHER" id="PTHR30333:SF1">
    <property type="entry name" value="CYTOCHROME C-TYPE PROTEIN NAPC"/>
    <property type="match status" value="1"/>
</dbReference>
<dbReference type="KEGG" id="sbal:HUE88_01830"/>
<evidence type="ECO:0000256" key="4">
    <source>
        <dbReference type="ARBA" id="ARBA00022475"/>
    </source>
</evidence>
<keyword evidence="8" id="KW-0249">Electron transport</keyword>
<dbReference type="GO" id="GO:0046872">
    <property type="term" value="F:metal ion binding"/>
    <property type="evidence" value="ECO:0007669"/>
    <property type="project" value="UniProtKB-KW"/>
</dbReference>
<dbReference type="AlphaFoldDB" id="A0A7S7LW75"/>
<keyword evidence="3" id="KW-0813">Transport</keyword>
<evidence type="ECO:0000256" key="12">
    <source>
        <dbReference type="SAM" id="Phobius"/>
    </source>
</evidence>
<dbReference type="GO" id="GO:0005886">
    <property type="term" value="C:plasma membrane"/>
    <property type="evidence" value="ECO:0007669"/>
    <property type="project" value="UniProtKB-SubCell"/>
</dbReference>
<evidence type="ECO:0000313" key="14">
    <source>
        <dbReference type="EMBL" id="QOY52462.1"/>
    </source>
</evidence>
<keyword evidence="6 12" id="KW-0812">Transmembrane</keyword>
<dbReference type="InterPro" id="IPR036280">
    <property type="entry name" value="Multihaem_cyt_sf"/>
</dbReference>
<comment type="subcellular location">
    <subcellularLocation>
        <location evidence="1">Cell membrane</location>
    </subcellularLocation>
</comment>
<protein>
    <submittedName>
        <fullName evidence="14">Cytochrome c nitrite reductase small subunit</fullName>
        <ecNumber evidence="14">1.7.2.2</ecNumber>
    </submittedName>
</protein>
<keyword evidence="11 12" id="KW-0472">Membrane</keyword>
<evidence type="ECO:0000256" key="8">
    <source>
        <dbReference type="ARBA" id="ARBA00022982"/>
    </source>
</evidence>
<dbReference type="InterPro" id="IPR017571">
    <property type="entry name" value="NrfH"/>
</dbReference>
<evidence type="ECO:0000256" key="2">
    <source>
        <dbReference type="ARBA" id="ARBA00007395"/>
    </source>
</evidence>
<evidence type="ECO:0000256" key="1">
    <source>
        <dbReference type="ARBA" id="ARBA00004236"/>
    </source>
</evidence>
<reference evidence="14 15" key="1">
    <citation type="submission" date="2020-05" db="EMBL/GenBank/DDBJ databases">
        <title>Sulfurimonas marisnigri, sp. nov., and Sulfurimonas baltica, sp. nov., manganese oxide reducing chemolithoautotrophs of the class Epsilonproteobacteria isolated from the pelagic redoxclines of the Black and Baltic Seas and emended description of the genus Sulfurimonas.</title>
        <authorList>
            <person name="Henkel J.V."/>
            <person name="Laudan C."/>
            <person name="Werner J."/>
            <person name="Neu T."/>
            <person name="Plewe S."/>
            <person name="Sproer C."/>
            <person name="Bunk B."/>
            <person name="Schulz-Vogt H.N."/>
        </authorList>
    </citation>
    <scope>NUCLEOTIDE SEQUENCE [LARGE SCALE GENOMIC DNA]</scope>
    <source>
        <strain evidence="14 15">GD2</strain>
    </source>
</reference>
<keyword evidence="7" id="KW-0479">Metal-binding</keyword>
<organism evidence="14 15">
    <name type="scientific">Candidatus Sulfurimonas baltica</name>
    <dbReference type="NCBI Taxonomy" id="2740404"/>
    <lineage>
        <taxon>Bacteria</taxon>
        <taxon>Pseudomonadati</taxon>
        <taxon>Campylobacterota</taxon>
        <taxon>Epsilonproteobacteria</taxon>
        <taxon>Campylobacterales</taxon>
        <taxon>Sulfurimonadaceae</taxon>
        <taxon>Sulfurimonas</taxon>
    </lineage>
</organism>
<evidence type="ECO:0000256" key="3">
    <source>
        <dbReference type="ARBA" id="ARBA00022448"/>
    </source>
</evidence>
<keyword evidence="15" id="KW-1185">Reference proteome</keyword>
<keyword evidence="10" id="KW-0408">Iron</keyword>
<evidence type="ECO:0000313" key="15">
    <source>
        <dbReference type="Proteomes" id="UP000593994"/>
    </source>
</evidence>
<dbReference type="GO" id="GO:0009055">
    <property type="term" value="F:electron transfer activity"/>
    <property type="evidence" value="ECO:0007669"/>
    <property type="project" value="TreeGrafter"/>
</dbReference>